<name>A0A3A6PFJ2_9BACL</name>
<keyword evidence="3" id="KW-1185">Reference proteome</keyword>
<dbReference type="PROSITE" id="PS51257">
    <property type="entry name" value="PROKAR_LIPOPROTEIN"/>
    <property type="match status" value="1"/>
</dbReference>
<gene>
    <name evidence="2" type="ORF">D3P09_21935</name>
</gene>
<protein>
    <submittedName>
        <fullName evidence="2">Uncharacterized protein</fullName>
    </submittedName>
</protein>
<feature type="transmembrane region" description="Helical" evidence="1">
    <location>
        <begin position="38"/>
        <end position="64"/>
    </location>
</feature>
<reference evidence="2 3" key="1">
    <citation type="submission" date="2018-09" db="EMBL/GenBank/DDBJ databases">
        <title>Paenibacillus aracenensis nov. sp. isolated from a cave in southern Spain.</title>
        <authorList>
            <person name="Jurado V."/>
            <person name="Gutierrez-Patricio S."/>
            <person name="Gonzalez-Pimentel J.L."/>
            <person name="Miller A.Z."/>
            <person name="Laiz L."/>
            <person name="Saiz-Jimenez C."/>
        </authorList>
    </citation>
    <scope>NUCLEOTIDE SEQUENCE [LARGE SCALE GENOMIC DNA]</scope>
    <source>
        <strain evidence="2 3">JCM 19203</strain>
    </source>
</reference>
<sequence length="137" mass="15705">MDQNKVAKSLKRSLFSSVGMIIIACYFLWFNIYNDHPAILSFALIIGITVLLFVIIMISLDLIYQDKQTCRGIMTEKRQNKIVVTNAAGDPSMFRLPNEQFDHIEVDVHIELCYYKRTKAVTSIIAVPVILEEDYSI</sequence>
<evidence type="ECO:0000313" key="2">
    <source>
        <dbReference type="EMBL" id="RJX37638.1"/>
    </source>
</evidence>
<feature type="transmembrane region" description="Helical" evidence="1">
    <location>
        <begin position="12"/>
        <end position="32"/>
    </location>
</feature>
<dbReference type="Proteomes" id="UP000267798">
    <property type="component" value="Unassembled WGS sequence"/>
</dbReference>
<keyword evidence="1" id="KW-0812">Transmembrane</keyword>
<organism evidence="2 3">
    <name type="scientific">Paenibacillus pinisoli</name>
    <dbReference type="NCBI Taxonomy" id="1276110"/>
    <lineage>
        <taxon>Bacteria</taxon>
        <taxon>Bacillati</taxon>
        <taxon>Bacillota</taxon>
        <taxon>Bacilli</taxon>
        <taxon>Bacillales</taxon>
        <taxon>Paenibacillaceae</taxon>
        <taxon>Paenibacillus</taxon>
    </lineage>
</organism>
<evidence type="ECO:0000256" key="1">
    <source>
        <dbReference type="SAM" id="Phobius"/>
    </source>
</evidence>
<comment type="caution">
    <text evidence="2">The sequence shown here is derived from an EMBL/GenBank/DDBJ whole genome shotgun (WGS) entry which is preliminary data.</text>
</comment>
<keyword evidence="1" id="KW-0472">Membrane</keyword>
<accession>A0A3A6PFJ2</accession>
<dbReference type="AlphaFoldDB" id="A0A3A6PFJ2"/>
<proteinExistence type="predicted"/>
<keyword evidence="1" id="KW-1133">Transmembrane helix</keyword>
<dbReference type="EMBL" id="QXQB01000005">
    <property type="protein sequence ID" value="RJX37638.1"/>
    <property type="molecule type" value="Genomic_DNA"/>
</dbReference>
<evidence type="ECO:0000313" key="3">
    <source>
        <dbReference type="Proteomes" id="UP000267798"/>
    </source>
</evidence>